<evidence type="ECO:0000313" key="2">
    <source>
        <dbReference type="Proteomes" id="UP001604335"/>
    </source>
</evidence>
<evidence type="ECO:0000313" key="1">
    <source>
        <dbReference type="EMBL" id="MFG3819125.1"/>
    </source>
</evidence>
<dbReference type="Proteomes" id="UP001604335">
    <property type="component" value="Unassembled WGS sequence"/>
</dbReference>
<reference evidence="2" key="1">
    <citation type="journal article" date="2024" name="Algal Res.">
        <title>Biochemical, toxicological and genomic investigation of a high-biomass producing Limnothrix strain isolated from Italian shallow drinking water reservoir.</title>
        <authorList>
            <person name="Simonazzi M."/>
            <person name="Shishido T.K."/>
            <person name="Delbaje E."/>
            <person name="Wahlsten M."/>
            <person name="Fewer D.P."/>
            <person name="Sivonen K."/>
            <person name="Pezzolesi L."/>
            <person name="Pistocchi R."/>
        </authorList>
    </citation>
    <scope>NUCLEOTIDE SEQUENCE [LARGE SCALE GENOMIC DNA]</scope>
    <source>
        <strain evidence="2">LRLZ20PSL1</strain>
    </source>
</reference>
<sequence length="159" mass="18118">MGFEIASSSVLKIFKTAILTGLADHYYLAEYADSPNSLGWGPNGLELKGSVRVTAEELERIERFMSAAQYSLEIHNCEHFANYVLYGIDFSSQQHLWWKSLGSSILSQLQPVQSVRSNYNSIMGQQISDVLKENLRQAKIEQANRKRIEFWKNKGIDVQ</sequence>
<comment type="caution">
    <text evidence="1">The sequence shown here is derived from an EMBL/GenBank/DDBJ whole genome shotgun (WGS) entry which is preliminary data.</text>
</comment>
<dbReference type="EMBL" id="JAZAQF010000086">
    <property type="protein sequence ID" value="MFG3819125.1"/>
    <property type="molecule type" value="Genomic_DNA"/>
</dbReference>
<dbReference type="Gene3D" id="3.90.1720.10">
    <property type="entry name" value="endopeptidase domain like (from Nostoc punctiforme)"/>
    <property type="match status" value="1"/>
</dbReference>
<protein>
    <recommendedName>
        <fullName evidence="3">LRAT domain-containing protein</fullName>
    </recommendedName>
</protein>
<proteinExistence type="predicted"/>
<organism evidence="1 2">
    <name type="scientific">Limnothrix redekei LRLZ20PSL1</name>
    <dbReference type="NCBI Taxonomy" id="3112953"/>
    <lineage>
        <taxon>Bacteria</taxon>
        <taxon>Bacillati</taxon>
        <taxon>Cyanobacteriota</taxon>
        <taxon>Cyanophyceae</taxon>
        <taxon>Pseudanabaenales</taxon>
        <taxon>Pseudanabaenaceae</taxon>
        <taxon>Limnothrix</taxon>
    </lineage>
</organism>
<gene>
    <name evidence="1" type="ORF">VPK24_15890</name>
</gene>
<evidence type="ECO:0008006" key="3">
    <source>
        <dbReference type="Google" id="ProtNLM"/>
    </source>
</evidence>
<accession>A0ABW7CG88</accession>
<keyword evidence="2" id="KW-1185">Reference proteome</keyword>
<dbReference type="RefSeq" id="WP_393014837.1">
    <property type="nucleotide sequence ID" value="NZ_JAZAQF010000086.1"/>
</dbReference>
<name>A0ABW7CG88_9CYAN</name>